<dbReference type="PANTHER" id="PTHR13239:SF4">
    <property type="entry name" value="AT25231P"/>
    <property type="match status" value="1"/>
</dbReference>
<dbReference type="OrthoDB" id="18234at2759"/>
<dbReference type="STRING" id="1754190.A0A1Y2BVS3"/>
<dbReference type="SMART" id="SM01292">
    <property type="entry name" value="N1221"/>
    <property type="match status" value="1"/>
</dbReference>
<proteinExistence type="predicted"/>
<accession>A0A1Y2BVS3</accession>
<evidence type="ECO:0000313" key="3">
    <source>
        <dbReference type="EMBL" id="ORY38727.1"/>
    </source>
</evidence>
<dbReference type="InterPro" id="IPR012486">
    <property type="entry name" value="Far11/STRP_N"/>
</dbReference>
<dbReference type="GO" id="GO:0007010">
    <property type="term" value="P:cytoskeleton organization"/>
    <property type="evidence" value="ECO:0007669"/>
    <property type="project" value="TreeGrafter"/>
</dbReference>
<keyword evidence="4" id="KW-1185">Reference proteome</keyword>
<organism evidence="3 4">
    <name type="scientific">Neocallimastix californiae</name>
    <dbReference type="NCBI Taxonomy" id="1754190"/>
    <lineage>
        <taxon>Eukaryota</taxon>
        <taxon>Fungi</taxon>
        <taxon>Fungi incertae sedis</taxon>
        <taxon>Chytridiomycota</taxon>
        <taxon>Chytridiomycota incertae sedis</taxon>
        <taxon>Neocallimastigomycetes</taxon>
        <taxon>Neocallimastigales</taxon>
        <taxon>Neocallimastigaceae</taxon>
        <taxon>Neocallimastix</taxon>
    </lineage>
</organism>
<dbReference type="AlphaFoldDB" id="A0A1Y2BVS3"/>
<dbReference type="InterPro" id="IPR040185">
    <property type="entry name" value="Far11/STRP"/>
</dbReference>
<dbReference type="Proteomes" id="UP000193920">
    <property type="component" value="Unassembled WGS sequence"/>
</dbReference>
<evidence type="ECO:0000313" key="4">
    <source>
        <dbReference type="Proteomes" id="UP000193920"/>
    </source>
</evidence>
<evidence type="ECO:0000256" key="1">
    <source>
        <dbReference type="SAM" id="MobiDB-lite"/>
    </source>
</evidence>
<dbReference type="GO" id="GO:0005829">
    <property type="term" value="C:cytosol"/>
    <property type="evidence" value="ECO:0007669"/>
    <property type="project" value="TreeGrafter"/>
</dbReference>
<evidence type="ECO:0000259" key="2">
    <source>
        <dbReference type="SMART" id="SM01292"/>
    </source>
</evidence>
<comment type="caution">
    <text evidence="3">The sequence shown here is derived from an EMBL/GenBank/DDBJ whole genome shotgun (WGS) entry which is preliminary data.</text>
</comment>
<sequence length="495" mass="57712">MAFVLLNNETQAHSIRLTSPKSYTPDPSFTTLQNANKKLIRLSNSKQQPERENNNNNNNNNNILSIIQTNHNEYNINDGDKTIKPNDIKNLHNDSSDTLNSFDKNDDMSKVFENDTDKFQSPTDDSTLKADVKPVIDTTLNNDSKMNSSGMHLIDLKELIQKNTFQKPKYDFIYNDVDTLENEINEFYNYQDNPYIQEGKRLFEYSFQNEWLKASENERTEYISYLLETLEMINSDQRSASATILLYLSQGVFGECSTKEEQIKWIKYNCKLLWKNDALPYCYQILKIGSSLLDSIVKSYDQNSKNEELQNAMNQTNSEISLYLSLLYMIVEVNNGDEEFSKDLDKLEPPLPAYLFNLVALLANRKNYPVKKLLLLLWKTMLASYGGLDKLKTLKNRLRKENGLNEMDESKQYMKATPEDYYQFYMETTNKYPSIYLSNVEGLPPLSANEYKLFLNNNVRIFNNHCVLPYIDNDNPIVNSIREKEEIYRKIFMLV</sequence>
<dbReference type="PANTHER" id="PTHR13239">
    <property type="entry name" value="PROTEIN REQUIRED FOR HYPHAL ANASTOMOSIS HAM-2"/>
    <property type="match status" value="1"/>
</dbReference>
<gene>
    <name evidence="3" type="ORF">LY90DRAFT_47595</name>
</gene>
<feature type="region of interest" description="Disordered" evidence="1">
    <location>
        <begin position="44"/>
        <end position="63"/>
    </location>
</feature>
<dbReference type="EMBL" id="MCOG01000135">
    <property type="protein sequence ID" value="ORY38727.1"/>
    <property type="molecule type" value="Genomic_DNA"/>
</dbReference>
<feature type="domain" description="Far11/STRP N-terminal" evidence="2">
    <location>
        <begin position="167"/>
        <end position="439"/>
    </location>
</feature>
<protein>
    <submittedName>
        <fullName evidence="3">N1221-domain-containing protein</fullName>
    </submittedName>
</protein>
<reference evidence="3 4" key="1">
    <citation type="submission" date="2016-08" db="EMBL/GenBank/DDBJ databases">
        <title>A Parts List for Fungal Cellulosomes Revealed by Comparative Genomics.</title>
        <authorList>
            <consortium name="DOE Joint Genome Institute"/>
            <person name="Haitjema C.H."/>
            <person name="Gilmore S.P."/>
            <person name="Henske J.K."/>
            <person name="Solomon K.V."/>
            <person name="De Groot R."/>
            <person name="Kuo A."/>
            <person name="Mondo S.J."/>
            <person name="Salamov A.A."/>
            <person name="Labutti K."/>
            <person name="Zhao Z."/>
            <person name="Chiniquy J."/>
            <person name="Barry K."/>
            <person name="Brewer H.M."/>
            <person name="Purvine S.O."/>
            <person name="Wright A.T."/>
            <person name="Boxma B."/>
            <person name="Van Alen T."/>
            <person name="Hackstein J.H."/>
            <person name="Baker S.E."/>
            <person name="Grigoriev I.V."/>
            <person name="O'Malley M.A."/>
        </authorList>
    </citation>
    <scope>NUCLEOTIDE SEQUENCE [LARGE SCALE GENOMIC DNA]</scope>
    <source>
        <strain evidence="3 4">G1</strain>
    </source>
</reference>
<dbReference type="Pfam" id="PF07923">
    <property type="entry name" value="N1221"/>
    <property type="match status" value="1"/>
</dbReference>
<name>A0A1Y2BVS3_9FUNG</name>